<feature type="chain" id="PRO_5039638027" description="CopC domain-containing protein" evidence="7">
    <location>
        <begin position="25"/>
        <end position="194"/>
    </location>
</feature>
<keyword evidence="6" id="KW-0472">Membrane</keyword>
<evidence type="ECO:0000256" key="1">
    <source>
        <dbReference type="ARBA" id="ARBA00004196"/>
    </source>
</evidence>
<keyword evidence="6" id="KW-0812">Transmembrane</keyword>
<accession>W5Y252</accession>
<dbReference type="GO" id="GO:0030313">
    <property type="term" value="C:cell envelope"/>
    <property type="evidence" value="ECO:0007669"/>
    <property type="project" value="UniProtKB-SubCell"/>
</dbReference>
<comment type="subcellular location">
    <subcellularLocation>
        <location evidence="1">Cell envelope</location>
    </subcellularLocation>
</comment>
<dbReference type="HOGENOM" id="CLU_087859_1_1_11"/>
<feature type="signal peptide" evidence="7">
    <location>
        <begin position="1"/>
        <end position="24"/>
    </location>
</feature>
<keyword evidence="3 7" id="KW-0732">Signal</keyword>
<evidence type="ECO:0000256" key="6">
    <source>
        <dbReference type="SAM" id="Phobius"/>
    </source>
</evidence>
<dbReference type="SUPFAM" id="SSF81296">
    <property type="entry name" value="E set domains"/>
    <property type="match status" value="1"/>
</dbReference>
<organism evidence="9 10">
    <name type="scientific">Corynebacterium vitaeruminis DSM 20294</name>
    <dbReference type="NCBI Taxonomy" id="1224164"/>
    <lineage>
        <taxon>Bacteria</taxon>
        <taxon>Bacillati</taxon>
        <taxon>Actinomycetota</taxon>
        <taxon>Actinomycetes</taxon>
        <taxon>Mycobacteriales</taxon>
        <taxon>Corynebacteriaceae</taxon>
        <taxon>Corynebacterium</taxon>
    </lineage>
</organism>
<name>W5Y252_9CORY</name>
<dbReference type="KEGG" id="cvt:B843_07825"/>
<gene>
    <name evidence="9" type="ORF">B843_07825</name>
</gene>
<feature type="region of interest" description="Disordered" evidence="5">
    <location>
        <begin position="130"/>
        <end position="164"/>
    </location>
</feature>
<dbReference type="PATRIC" id="fig|1224164.3.peg.1572"/>
<feature type="compositionally biased region" description="Low complexity" evidence="5">
    <location>
        <begin position="131"/>
        <end position="164"/>
    </location>
</feature>
<dbReference type="InterPro" id="IPR014756">
    <property type="entry name" value="Ig_E-set"/>
</dbReference>
<evidence type="ECO:0000256" key="3">
    <source>
        <dbReference type="ARBA" id="ARBA00022729"/>
    </source>
</evidence>
<dbReference type="InterPro" id="IPR014755">
    <property type="entry name" value="Cu-Rt/internalin_Ig-like"/>
</dbReference>
<dbReference type="PANTHER" id="PTHR34820">
    <property type="entry name" value="INNER MEMBRANE PROTEIN YEBZ"/>
    <property type="match status" value="1"/>
</dbReference>
<keyword evidence="4" id="KW-0186">Copper</keyword>
<dbReference type="eggNOG" id="COG2372">
    <property type="taxonomic scope" value="Bacteria"/>
</dbReference>
<dbReference type="InterPro" id="IPR032694">
    <property type="entry name" value="CopC/D"/>
</dbReference>
<reference evidence="9 10" key="1">
    <citation type="submission" date="2013-02" db="EMBL/GenBank/DDBJ databases">
        <title>The complete genome sequence of Corynebacterium vitaeruminis DSM 20294.</title>
        <authorList>
            <person name="Ruckert C."/>
            <person name="Albersmeier A."/>
            <person name="Kalinowski J."/>
        </authorList>
    </citation>
    <scope>NUCLEOTIDE SEQUENCE [LARGE SCALE GENOMIC DNA]</scope>
    <source>
        <strain evidence="10">ATCC 10234</strain>
    </source>
</reference>
<keyword evidence="2" id="KW-0479">Metal-binding</keyword>
<dbReference type="Proteomes" id="UP000019222">
    <property type="component" value="Chromosome"/>
</dbReference>
<evidence type="ECO:0000256" key="4">
    <source>
        <dbReference type="ARBA" id="ARBA00023008"/>
    </source>
</evidence>
<evidence type="ECO:0000313" key="9">
    <source>
        <dbReference type="EMBL" id="AHI22950.1"/>
    </source>
</evidence>
<dbReference type="Gene3D" id="2.60.40.1220">
    <property type="match status" value="1"/>
</dbReference>
<dbReference type="GO" id="GO:0005886">
    <property type="term" value="C:plasma membrane"/>
    <property type="evidence" value="ECO:0007669"/>
    <property type="project" value="TreeGrafter"/>
</dbReference>
<keyword evidence="10" id="KW-1185">Reference proteome</keyword>
<evidence type="ECO:0000259" key="8">
    <source>
        <dbReference type="Pfam" id="PF04234"/>
    </source>
</evidence>
<protein>
    <recommendedName>
        <fullName evidence="8">CopC domain-containing protein</fullName>
    </recommendedName>
</protein>
<feature type="transmembrane region" description="Helical" evidence="6">
    <location>
        <begin position="169"/>
        <end position="189"/>
    </location>
</feature>
<dbReference type="RefSeq" id="WP_025252968.1">
    <property type="nucleotide sequence ID" value="NZ_CP004353.1"/>
</dbReference>
<evidence type="ECO:0000313" key="10">
    <source>
        <dbReference type="Proteomes" id="UP000019222"/>
    </source>
</evidence>
<dbReference type="PANTHER" id="PTHR34820:SF4">
    <property type="entry name" value="INNER MEMBRANE PROTEIN YEBZ"/>
    <property type="match status" value="1"/>
</dbReference>
<dbReference type="AlphaFoldDB" id="W5Y252"/>
<keyword evidence="6" id="KW-1133">Transmembrane helix</keyword>
<dbReference type="GO" id="GO:0042597">
    <property type="term" value="C:periplasmic space"/>
    <property type="evidence" value="ECO:0007669"/>
    <property type="project" value="InterPro"/>
</dbReference>
<dbReference type="STRING" id="1224164.B843_07825"/>
<dbReference type="GO" id="GO:0006825">
    <property type="term" value="P:copper ion transport"/>
    <property type="evidence" value="ECO:0007669"/>
    <property type="project" value="InterPro"/>
</dbReference>
<dbReference type="GO" id="GO:0005507">
    <property type="term" value="F:copper ion binding"/>
    <property type="evidence" value="ECO:0007669"/>
    <property type="project" value="InterPro"/>
</dbReference>
<evidence type="ECO:0000256" key="5">
    <source>
        <dbReference type="SAM" id="MobiDB-lite"/>
    </source>
</evidence>
<dbReference type="Pfam" id="PF04234">
    <property type="entry name" value="CopC"/>
    <property type="match status" value="1"/>
</dbReference>
<sequence>MKHRTGARRVATGLIALSGFFGLAGVATVPVASAHDAVVGGTPTDGQTLSEFPQAITLDFSAEPKAGFNTMAVTDQGGTVLFSGEPTLNGNELTLAVPADVHPGDGSYNVGFQITSSDGHATRGKISFTVSGSGSEAASGTSSTSESESATATSSSDAQQASNDSSNSGLLWGLGAAIVIVLAAVVALLRRKKS</sequence>
<dbReference type="EMBL" id="CP004353">
    <property type="protein sequence ID" value="AHI22950.1"/>
    <property type="molecule type" value="Genomic_DNA"/>
</dbReference>
<evidence type="ECO:0000256" key="2">
    <source>
        <dbReference type="ARBA" id="ARBA00022723"/>
    </source>
</evidence>
<evidence type="ECO:0000256" key="7">
    <source>
        <dbReference type="SAM" id="SignalP"/>
    </source>
</evidence>
<dbReference type="GO" id="GO:0046688">
    <property type="term" value="P:response to copper ion"/>
    <property type="evidence" value="ECO:0007669"/>
    <property type="project" value="InterPro"/>
</dbReference>
<feature type="domain" description="CopC" evidence="8">
    <location>
        <begin position="35"/>
        <end position="130"/>
    </location>
</feature>
<dbReference type="InterPro" id="IPR007348">
    <property type="entry name" value="CopC_dom"/>
</dbReference>
<proteinExistence type="predicted"/>